<sequence>MTAIDQAFIRAYVQDDIGLAPAGCHVAAPAADAVGNPIHPSTGEGQGGRAVAEAQAPPAPAAASPQPEAVKDKAGADSNKQFEPLLQVDGFAWPRRVAS</sequence>
<accession>X0VLQ3</accession>
<name>X0VLQ3_9ZZZZ</name>
<feature type="region of interest" description="Disordered" evidence="1">
    <location>
        <begin position="35"/>
        <end position="81"/>
    </location>
</feature>
<reference evidence="2" key="1">
    <citation type="journal article" date="2014" name="Front. Microbiol.">
        <title>High frequency of phylogenetically diverse reductive dehalogenase-homologous genes in deep subseafloor sedimentary metagenomes.</title>
        <authorList>
            <person name="Kawai M."/>
            <person name="Futagami T."/>
            <person name="Toyoda A."/>
            <person name="Takaki Y."/>
            <person name="Nishi S."/>
            <person name="Hori S."/>
            <person name="Arai W."/>
            <person name="Tsubouchi T."/>
            <person name="Morono Y."/>
            <person name="Uchiyama I."/>
            <person name="Ito T."/>
            <person name="Fujiyama A."/>
            <person name="Inagaki F."/>
            <person name="Takami H."/>
        </authorList>
    </citation>
    <scope>NUCLEOTIDE SEQUENCE</scope>
    <source>
        <strain evidence="2">Expedition CK06-06</strain>
    </source>
</reference>
<feature type="non-terminal residue" evidence="2">
    <location>
        <position position="99"/>
    </location>
</feature>
<comment type="caution">
    <text evidence="2">The sequence shown here is derived from an EMBL/GenBank/DDBJ whole genome shotgun (WGS) entry which is preliminary data.</text>
</comment>
<feature type="compositionally biased region" description="Low complexity" evidence="1">
    <location>
        <begin position="50"/>
        <end position="68"/>
    </location>
</feature>
<proteinExistence type="predicted"/>
<dbReference type="AlphaFoldDB" id="X0VLQ3"/>
<organism evidence="2">
    <name type="scientific">marine sediment metagenome</name>
    <dbReference type="NCBI Taxonomy" id="412755"/>
    <lineage>
        <taxon>unclassified sequences</taxon>
        <taxon>metagenomes</taxon>
        <taxon>ecological metagenomes</taxon>
    </lineage>
</organism>
<gene>
    <name evidence="2" type="ORF">S01H1_41763</name>
</gene>
<dbReference type="EMBL" id="BARS01026506">
    <property type="protein sequence ID" value="GAG01446.1"/>
    <property type="molecule type" value="Genomic_DNA"/>
</dbReference>
<evidence type="ECO:0000256" key="1">
    <source>
        <dbReference type="SAM" id="MobiDB-lite"/>
    </source>
</evidence>
<evidence type="ECO:0000313" key="2">
    <source>
        <dbReference type="EMBL" id="GAG01446.1"/>
    </source>
</evidence>
<protein>
    <submittedName>
        <fullName evidence="2">Uncharacterized protein</fullName>
    </submittedName>
</protein>